<evidence type="ECO:0000313" key="1">
    <source>
        <dbReference type="EMBL" id="AXO13752.1"/>
    </source>
</evidence>
<dbReference type="RefSeq" id="WP_064787329.1">
    <property type="nucleotide sequence ID" value="NZ_CP031555.1"/>
</dbReference>
<dbReference type="Proteomes" id="UP000256971">
    <property type="component" value="Chromosome"/>
</dbReference>
<protein>
    <recommendedName>
        <fullName evidence="3">HEPN domain-containing protein</fullName>
    </recommendedName>
</protein>
<organism evidence="1 2">
    <name type="scientific">Thalassospira indica</name>
    <dbReference type="NCBI Taxonomy" id="1891279"/>
    <lineage>
        <taxon>Bacteria</taxon>
        <taxon>Pseudomonadati</taxon>
        <taxon>Pseudomonadota</taxon>
        <taxon>Alphaproteobacteria</taxon>
        <taxon>Rhodospirillales</taxon>
        <taxon>Thalassospiraceae</taxon>
        <taxon>Thalassospira</taxon>
    </lineage>
</organism>
<evidence type="ECO:0008006" key="3">
    <source>
        <dbReference type="Google" id="ProtNLM"/>
    </source>
</evidence>
<proteinExistence type="predicted"/>
<accession>A0ABN5NDK2</accession>
<sequence length="93" mass="10599">MQRDPKFVSDMAFTWAAFSAAETLLHGISRKSDKTDDHADLLIDFLQVGDHLQSPAYFIDKTIELQSWLMPYRAEAIRIVAQQQTQRGITCAK</sequence>
<dbReference type="EMBL" id="CP031555">
    <property type="protein sequence ID" value="AXO13752.1"/>
    <property type="molecule type" value="Genomic_DNA"/>
</dbReference>
<name>A0ABN5NDK2_9PROT</name>
<reference evidence="1 2" key="1">
    <citation type="submission" date="2018-08" db="EMBL/GenBank/DDBJ databases">
        <title>Complete genome sequence of type strain Thalassospira indica MCCC 1A01103T, isolated from isolated from deep seawater of the Indian Ocean.</title>
        <authorList>
            <person name="Liu Y."/>
        </authorList>
    </citation>
    <scope>NUCLEOTIDE SEQUENCE [LARGE SCALE GENOMIC DNA]</scope>
    <source>
        <strain evidence="1 2">PB8BT</strain>
    </source>
</reference>
<keyword evidence="2" id="KW-1185">Reference proteome</keyword>
<gene>
    <name evidence="1" type="ORF">DY252_05600</name>
</gene>
<evidence type="ECO:0000313" key="2">
    <source>
        <dbReference type="Proteomes" id="UP000256971"/>
    </source>
</evidence>